<dbReference type="Proteomes" id="UP000277580">
    <property type="component" value="Unassembled WGS sequence"/>
</dbReference>
<dbReference type="InterPro" id="IPR043837">
    <property type="entry name" value="Mtf2-like_C"/>
</dbReference>
<dbReference type="OrthoDB" id="2444174at2759"/>
<feature type="compositionally biased region" description="Low complexity" evidence="1">
    <location>
        <begin position="33"/>
        <end position="46"/>
    </location>
</feature>
<dbReference type="EMBL" id="ML119105">
    <property type="protein sequence ID" value="RPB17761.1"/>
    <property type="molecule type" value="Genomic_DNA"/>
</dbReference>
<sequence length="438" mass="48341">MSSCLLKQRPLLLTARRPLHLTALPLPLPPRTTRPVTHLTGSTPSTPDDDIPIDLSHRPPPPTPDDPWAFLQGAPKRPHEVPYIIPTYRHPSSASALSRTTNPFIINPFTAPRSPTSTSTSTSTSSLLNGKKPLIDPVTLCERERLVFKEIFEQILSTKTVFAPQPNGAPFPSPSLNALFESAVGPQQHRHEISFGPRDGIDRDSTIARLALASNFEEFSPAVRAAAAKAAGVVGSVWTSREMEEIKEQLGDKILEMNRCETDLELGSWMEAHVFSMVNGSSGEAAEKRTFPPGTYSYLLAEGMRILRSTFNDLQGVFSIFNKIKTLGAESYVVGCSVDVYNQVIAAKWEGTRDLYKVKDLVDEMDTNGIQGNSKTLQTIREIMQDVATVDSYSMWTHELFSEGNDMVLDGLQGRVEVWEKPRQVWGNIEEALKGIGA</sequence>
<feature type="region of interest" description="Disordered" evidence="1">
    <location>
        <begin position="24"/>
        <end position="64"/>
    </location>
</feature>
<dbReference type="STRING" id="1392247.A0A3N4LAT9"/>
<feature type="region of interest" description="Disordered" evidence="1">
    <location>
        <begin position="108"/>
        <end position="127"/>
    </location>
</feature>
<evidence type="ECO:0000313" key="3">
    <source>
        <dbReference type="EMBL" id="RPB17761.1"/>
    </source>
</evidence>
<dbReference type="InterPro" id="IPR040009">
    <property type="entry name" value="Mtf2/C5D6.12-like"/>
</dbReference>
<dbReference type="AlphaFoldDB" id="A0A3N4LAT9"/>
<protein>
    <recommendedName>
        <fullName evidence="2">Mtf2-like C-terminal domain-containing protein</fullName>
    </recommendedName>
</protein>
<gene>
    <name evidence="3" type="ORF">P167DRAFT_601559</name>
</gene>
<keyword evidence="4" id="KW-1185">Reference proteome</keyword>
<dbReference type="PANTHER" id="PTHR39468:SF1">
    <property type="entry name" value="MTF2-LIKE C-TERMINAL DOMAIN-CONTAINING PROTEIN"/>
    <property type="match status" value="1"/>
</dbReference>
<dbReference type="Pfam" id="PF19189">
    <property type="entry name" value="Mtf2"/>
    <property type="match status" value="1"/>
</dbReference>
<proteinExistence type="predicted"/>
<reference evidence="3 4" key="1">
    <citation type="journal article" date="2018" name="Nat. Ecol. Evol.">
        <title>Pezizomycetes genomes reveal the molecular basis of ectomycorrhizal truffle lifestyle.</title>
        <authorList>
            <person name="Murat C."/>
            <person name="Payen T."/>
            <person name="Noel B."/>
            <person name="Kuo A."/>
            <person name="Morin E."/>
            <person name="Chen J."/>
            <person name="Kohler A."/>
            <person name="Krizsan K."/>
            <person name="Balestrini R."/>
            <person name="Da Silva C."/>
            <person name="Montanini B."/>
            <person name="Hainaut M."/>
            <person name="Levati E."/>
            <person name="Barry K.W."/>
            <person name="Belfiori B."/>
            <person name="Cichocki N."/>
            <person name="Clum A."/>
            <person name="Dockter R.B."/>
            <person name="Fauchery L."/>
            <person name="Guy J."/>
            <person name="Iotti M."/>
            <person name="Le Tacon F."/>
            <person name="Lindquist E.A."/>
            <person name="Lipzen A."/>
            <person name="Malagnac F."/>
            <person name="Mello A."/>
            <person name="Molinier V."/>
            <person name="Miyauchi S."/>
            <person name="Poulain J."/>
            <person name="Riccioni C."/>
            <person name="Rubini A."/>
            <person name="Sitrit Y."/>
            <person name="Splivallo R."/>
            <person name="Traeger S."/>
            <person name="Wang M."/>
            <person name="Zifcakova L."/>
            <person name="Wipf D."/>
            <person name="Zambonelli A."/>
            <person name="Paolocci F."/>
            <person name="Nowrousian M."/>
            <person name="Ottonello S."/>
            <person name="Baldrian P."/>
            <person name="Spatafora J.W."/>
            <person name="Henrissat B."/>
            <person name="Nagy L.G."/>
            <person name="Aury J.M."/>
            <person name="Wincker P."/>
            <person name="Grigoriev I.V."/>
            <person name="Bonfante P."/>
            <person name="Martin F.M."/>
        </authorList>
    </citation>
    <scope>NUCLEOTIDE SEQUENCE [LARGE SCALE GENOMIC DNA]</scope>
    <source>
        <strain evidence="3 4">CCBAS932</strain>
    </source>
</reference>
<organism evidence="3 4">
    <name type="scientific">Morchella conica CCBAS932</name>
    <dbReference type="NCBI Taxonomy" id="1392247"/>
    <lineage>
        <taxon>Eukaryota</taxon>
        <taxon>Fungi</taxon>
        <taxon>Dikarya</taxon>
        <taxon>Ascomycota</taxon>
        <taxon>Pezizomycotina</taxon>
        <taxon>Pezizomycetes</taxon>
        <taxon>Pezizales</taxon>
        <taxon>Morchellaceae</taxon>
        <taxon>Morchella</taxon>
    </lineage>
</organism>
<dbReference type="InParanoid" id="A0A3N4LAT9"/>
<dbReference type="GO" id="GO:0005739">
    <property type="term" value="C:mitochondrion"/>
    <property type="evidence" value="ECO:0007669"/>
    <property type="project" value="InterPro"/>
</dbReference>
<accession>A0A3N4LAT9</accession>
<feature type="domain" description="Mtf2-like C-terminal" evidence="2">
    <location>
        <begin position="244"/>
        <end position="421"/>
    </location>
</feature>
<dbReference type="PANTHER" id="PTHR39468">
    <property type="entry name" value="CHROMOSOME 7, WHOLE GENOME SHOTGUN SEQUENCE"/>
    <property type="match status" value="1"/>
</dbReference>
<evidence type="ECO:0000313" key="4">
    <source>
        <dbReference type="Proteomes" id="UP000277580"/>
    </source>
</evidence>
<name>A0A3N4LAT9_9PEZI</name>
<evidence type="ECO:0000256" key="1">
    <source>
        <dbReference type="SAM" id="MobiDB-lite"/>
    </source>
</evidence>
<feature type="compositionally biased region" description="Low complexity" evidence="1">
    <location>
        <begin position="116"/>
        <end position="126"/>
    </location>
</feature>
<evidence type="ECO:0000259" key="2">
    <source>
        <dbReference type="Pfam" id="PF19189"/>
    </source>
</evidence>